<protein>
    <submittedName>
        <fullName evidence="3">Uncharacterized protein</fullName>
    </submittedName>
</protein>
<keyword evidence="4" id="KW-1185">Reference proteome</keyword>
<comment type="caution">
    <text evidence="3">The sequence shown here is derived from an EMBL/GenBank/DDBJ whole genome shotgun (WGS) entry which is preliminary data.</text>
</comment>
<dbReference type="AlphaFoldDB" id="A0A9P8UJ76"/>
<dbReference type="OrthoDB" id="4735187at2759"/>
<gene>
    <name evidence="3" type="ORF">BKA67DRAFT_659779</name>
</gene>
<keyword evidence="2" id="KW-0812">Transmembrane</keyword>
<feature type="region of interest" description="Disordered" evidence="1">
    <location>
        <begin position="22"/>
        <end position="50"/>
    </location>
</feature>
<keyword evidence="2" id="KW-0472">Membrane</keyword>
<keyword evidence="2" id="KW-1133">Transmembrane helix</keyword>
<dbReference type="RefSeq" id="XP_045957414.1">
    <property type="nucleotide sequence ID" value="XM_046107514.1"/>
</dbReference>
<proteinExistence type="predicted"/>
<sequence length="162" mass="17929">MGAPTIVRVLNNTNYELTYHNTQSGKKEKVPVKSDRYENEDWVPGSDYASDPLPDYTTNKAVEVSLGSMSPMKFSNEDGNFSIVYPNEYGEAVQVRPKNAKAVNGKEYVIRINAVRETETVSKAEAYIYEYNSDLGKTGYIVASVLQSAAVVVALVLMAIFL</sequence>
<dbReference type="EMBL" id="JAGPXC010000005">
    <property type="protein sequence ID" value="KAH6653137.1"/>
    <property type="molecule type" value="Genomic_DNA"/>
</dbReference>
<feature type="transmembrane region" description="Helical" evidence="2">
    <location>
        <begin position="140"/>
        <end position="161"/>
    </location>
</feature>
<organism evidence="3 4">
    <name type="scientific">Truncatella angustata</name>
    <dbReference type="NCBI Taxonomy" id="152316"/>
    <lineage>
        <taxon>Eukaryota</taxon>
        <taxon>Fungi</taxon>
        <taxon>Dikarya</taxon>
        <taxon>Ascomycota</taxon>
        <taxon>Pezizomycotina</taxon>
        <taxon>Sordariomycetes</taxon>
        <taxon>Xylariomycetidae</taxon>
        <taxon>Amphisphaeriales</taxon>
        <taxon>Sporocadaceae</taxon>
        <taxon>Truncatella</taxon>
    </lineage>
</organism>
<evidence type="ECO:0000256" key="1">
    <source>
        <dbReference type="SAM" id="MobiDB-lite"/>
    </source>
</evidence>
<accession>A0A9P8UJ76</accession>
<reference evidence="3" key="1">
    <citation type="journal article" date="2021" name="Nat. Commun.">
        <title>Genetic determinants of endophytism in the Arabidopsis root mycobiome.</title>
        <authorList>
            <person name="Mesny F."/>
            <person name="Miyauchi S."/>
            <person name="Thiergart T."/>
            <person name="Pickel B."/>
            <person name="Atanasova L."/>
            <person name="Karlsson M."/>
            <person name="Huettel B."/>
            <person name="Barry K.W."/>
            <person name="Haridas S."/>
            <person name="Chen C."/>
            <person name="Bauer D."/>
            <person name="Andreopoulos W."/>
            <person name="Pangilinan J."/>
            <person name="LaButti K."/>
            <person name="Riley R."/>
            <person name="Lipzen A."/>
            <person name="Clum A."/>
            <person name="Drula E."/>
            <person name="Henrissat B."/>
            <person name="Kohler A."/>
            <person name="Grigoriev I.V."/>
            <person name="Martin F.M."/>
            <person name="Hacquard S."/>
        </authorList>
    </citation>
    <scope>NUCLEOTIDE SEQUENCE</scope>
    <source>
        <strain evidence="3">MPI-SDFR-AT-0073</strain>
    </source>
</reference>
<name>A0A9P8UJ76_9PEZI</name>
<evidence type="ECO:0000313" key="4">
    <source>
        <dbReference type="Proteomes" id="UP000758603"/>
    </source>
</evidence>
<evidence type="ECO:0000256" key="2">
    <source>
        <dbReference type="SAM" id="Phobius"/>
    </source>
</evidence>
<dbReference type="Proteomes" id="UP000758603">
    <property type="component" value="Unassembled WGS sequence"/>
</dbReference>
<feature type="compositionally biased region" description="Basic and acidic residues" evidence="1">
    <location>
        <begin position="25"/>
        <end position="39"/>
    </location>
</feature>
<evidence type="ECO:0000313" key="3">
    <source>
        <dbReference type="EMBL" id="KAH6653137.1"/>
    </source>
</evidence>
<dbReference type="GeneID" id="70136405"/>